<keyword evidence="5" id="KW-0456">Lyase</keyword>
<dbReference type="InterPro" id="IPR050214">
    <property type="entry name" value="Cys_Synth/Cystath_Beta-Synth"/>
</dbReference>
<dbReference type="EC" id="4.4.1.1" evidence="5"/>
<dbReference type="RefSeq" id="WP_280600530.1">
    <property type="nucleotide sequence ID" value="NZ_JARXRN010000020.1"/>
</dbReference>
<evidence type="ECO:0000259" key="7">
    <source>
        <dbReference type="Pfam" id="PF00291"/>
    </source>
</evidence>
<evidence type="ECO:0000256" key="4">
    <source>
        <dbReference type="ARBA" id="ARBA00047931"/>
    </source>
</evidence>
<dbReference type="HAMAP" id="MF_00868">
    <property type="entry name" value="Cds1"/>
    <property type="match status" value="1"/>
</dbReference>
<evidence type="ECO:0000256" key="6">
    <source>
        <dbReference type="SAM" id="MobiDB-lite"/>
    </source>
</evidence>
<feature type="region of interest" description="Disordered" evidence="6">
    <location>
        <begin position="371"/>
        <end position="394"/>
    </location>
</feature>
<dbReference type="InterPro" id="IPR036052">
    <property type="entry name" value="TrpB-like_PALP_sf"/>
</dbReference>
<evidence type="ECO:0000256" key="3">
    <source>
        <dbReference type="ARBA" id="ARBA00022898"/>
    </source>
</evidence>
<feature type="modified residue" description="N6-(pyridoxal phosphate)lysine" evidence="5">
    <location>
        <position position="65"/>
    </location>
</feature>
<dbReference type="InterPro" id="IPR047586">
    <property type="entry name" value="Cds1"/>
</dbReference>
<reference evidence="8 9" key="1">
    <citation type="submission" date="2023-04" db="EMBL/GenBank/DDBJ databases">
        <title>Luteimonas sp. M1R5S18.</title>
        <authorList>
            <person name="Sun J.-Q."/>
        </authorList>
    </citation>
    <scope>NUCLEOTIDE SEQUENCE [LARGE SCALE GENOMIC DNA]</scope>
    <source>
        <strain evidence="8 9">M1R5S18</strain>
    </source>
</reference>
<keyword evidence="5" id="KW-0963">Cytoplasm</keyword>
<sequence length="394" mass="41855">MPFEDPPSRLACATQHAWTAAAIRRIEADFNRSADTHLIPMSLPGFPGIDVYFKDESSHPTGSLKHRLARSLFLYALANGWLHAGSTVVEASSGSTAVSEAYFARLLGLPFVAVMPASTSPEKIAAIEFHGGRCHLVRNACDIAGESARLAREAGGHFMDQFTYAERATDWRANNNIAESIFRQMEQEPHPVPAWIVCSAGTGGTSATIGRYARYRGLPTRVLCADPEHSAFHAHYAALAAGQPPPTAAAPASRIEGIGRPTAEASFIAGCVDAMVKVPDALSLAAMRYVNARLGRRVGGSTGTNVVGVLAVAHGMRARGDTGSIVTILCDGGERYAHSYYDPDWYRAQGIEVDGADAIITRAASGTAALPGLQPVSRHGDPIRHDPPRPAIPA</sequence>
<dbReference type="Proteomes" id="UP001156831">
    <property type="component" value="Unassembled WGS sequence"/>
</dbReference>
<dbReference type="EMBL" id="JARXRN010000020">
    <property type="protein sequence ID" value="MDH5830073.1"/>
    <property type="molecule type" value="Genomic_DNA"/>
</dbReference>
<comment type="cofactor">
    <cofactor evidence="1 5">
        <name>pyridoxal 5'-phosphate</name>
        <dbReference type="ChEBI" id="CHEBI:597326"/>
    </cofactor>
</comment>
<evidence type="ECO:0000313" key="8">
    <source>
        <dbReference type="EMBL" id="MDH5830073.1"/>
    </source>
</evidence>
<organism evidence="8 9">
    <name type="scientific">Luteimonas rhizosphaericola</name>
    <dbReference type="NCBI Taxonomy" id="3042024"/>
    <lineage>
        <taxon>Bacteria</taxon>
        <taxon>Pseudomonadati</taxon>
        <taxon>Pseudomonadota</taxon>
        <taxon>Gammaproteobacteria</taxon>
        <taxon>Lysobacterales</taxon>
        <taxon>Lysobacteraceae</taxon>
        <taxon>Luteimonas</taxon>
    </lineage>
</organism>
<comment type="catalytic activity">
    <reaction evidence="5">
        <text>L-cysteine + H2O = hydrogen sulfide + pyruvate + NH4(+) + H(+)</text>
        <dbReference type="Rhea" id="RHEA:24931"/>
        <dbReference type="ChEBI" id="CHEBI:15361"/>
        <dbReference type="ChEBI" id="CHEBI:15377"/>
        <dbReference type="ChEBI" id="CHEBI:15378"/>
        <dbReference type="ChEBI" id="CHEBI:28938"/>
        <dbReference type="ChEBI" id="CHEBI:29919"/>
        <dbReference type="ChEBI" id="CHEBI:35235"/>
        <dbReference type="EC" id="4.4.1.1"/>
    </reaction>
</comment>
<protein>
    <recommendedName>
        <fullName evidence="5">L-cysteine desulfhydrase Cds1</fullName>
        <ecNumber evidence="5">4.4.1.1</ecNumber>
    </recommendedName>
</protein>
<dbReference type="PANTHER" id="PTHR10314">
    <property type="entry name" value="CYSTATHIONINE BETA-SYNTHASE"/>
    <property type="match status" value="1"/>
</dbReference>
<evidence type="ECO:0000256" key="1">
    <source>
        <dbReference type="ARBA" id="ARBA00001933"/>
    </source>
</evidence>
<keyword evidence="9" id="KW-1185">Reference proteome</keyword>
<dbReference type="SUPFAM" id="SSF53686">
    <property type="entry name" value="Tryptophan synthase beta subunit-like PLP-dependent enzymes"/>
    <property type="match status" value="1"/>
</dbReference>
<comment type="pathway">
    <text evidence="2">Amino-acid biosynthesis; L-cysteine biosynthesis; L-cysteine from L-serine: step 2/2.</text>
</comment>
<evidence type="ECO:0000256" key="2">
    <source>
        <dbReference type="ARBA" id="ARBA00004962"/>
    </source>
</evidence>
<evidence type="ECO:0000256" key="5">
    <source>
        <dbReference type="HAMAP-Rule" id="MF_00868"/>
    </source>
</evidence>
<comment type="catalytic activity">
    <reaction evidence="4">
        <text>O-acetyl-L-serine + hydrogen sulfide = L-cysteine + acetate</text>
        <dbReference type="Rhea" id="RHEA:14829"/>
        <dbReference type="ChEBI" id="CHEBI:29919"/>
        <dbReference type="ChEBI" id="CHEBI:30089"/>
        <dbReference type="ChEBI" id="CHEBI:35235"/>
        <dbReference type="ChEBI" id="CHEBI:58340"/>
        <dbReference type="EC" id="2.5.1.47"/>
    </reaction>
</comment>
<feature type="domain" description="Tryptophan synthase beta chain-like PALP" evidence="7">
    <location>
        <begin position="45"/>
        <end position="331"/>
    </location>
</feature>
<evidence type="ECO:0000313" key="9">
    <source>
        <dbReference type="Proteomes" id="UP001156831"/>
    </source>
</evidence>
<dbReference type="Gene3D" id="3.40.50.1100">
    <property type="match status" value="2"/>
</dbReference>
<comment type="function">
    <text evidence="5">A cysteine desulfhydrase that generates hydrogen sulfide, H(2)S. The H(2)S produced by this enzyme may modulate central metabolism.</text>
</comment>
<comment type="similarity">
    <text evidence="5">Belongs to the cysteine synthase/cystathionine beta-synthase family. Cds1 subfamily.</text>
</comment>
<dbReference type="InterPro" id="IPR001926">
    <property type="entry name" value="TrpB-like_PALP"/>
</dbReference>
<accession>A0ABT6JHB6</accession>
<feature type="compositionally biased region" description="Basic and acidic residues" evidence="6">
    <location>
        <begin position="378"/>
        <end position="388"/>
    </location>
</feature>
<gene>
    <name evidence="5" type="primary">cds1</name>
    <name evidence="8" type="ORF">QFW80_06015</name>
</gene>
<proteinExistence type="inferred from homology"/>
<comment type="caution">
    <text evidence="8">The sequence shown here is derived from an EMBL/GenBank/DDBJ whole genome shotgun (WGS) entry which is preliminary data.</text>
</comment>
<dbReference type="Pfam" id="PF00291">
    <property type="entry name" value="PALP"/>
    <property type="match status" value="1"/>
</dbReference>
<keyword evidence="3 5" id="KW-0663">Pyridoxal phosphate</keyword>
<name>A0ABT6JHB6_9GAMM</name>